<evidence type="ECO:0000313" key="5">
    <source>
        <dbReference type="EMBL" id="KKN41237.1"/>
    </source>
</evidence>
<dbReference type="SMART" id="SM00318">
    <property type="entry name" value="SNc"/>
    <property type="match status" value="1"/>
</dbReference>
<evidence type="ECO:0000256" key="3">
    <source>
        <dbReference type="ARBA" id="ARBA00022801"/>
    </source>
</evidence>
<dbReference type="GO" id="GO:0003676">
    <property type="term" value="F:nucleic acid binding"/>
    <property type="evidence" value="ECO:0007669"/>
    <property type="project" value="InterPro"/>
</dbReference>
<dbReference type="EMBL" id="LAZR01001660">
    <property type="protein sequence ID" value="KKN41237.1"/>
    <property type="molecule type" value="Genomic_DNA"/>
</dbReference>
<dbReference type="InterPro" id="IPR035437">
    <property type="entry name" value="SNase_OB-fold_sf"/>
</dbReference>
<dbReference type="InterPro" id="IPR002071">
    <property type="entry name" value="Thermonucl_AS"/>
</dbReference>
<keyword evidence="3" id="KW-0378">Hydrolase</keyword>
<dbReference type="InterPro" id="IPR016071">
    <property type="entry name" value="Staphylococal_nuclease_OB-fold"/>
</dbReference>
<dbReference type="Gene3D" id="2.40.50.90">
    <property type="match status" value="1"/>
</dbReference>
<comment type="caution">
    <text evidence="5">The sequence shown here is derived from an EMBL/GenBank/DDBJ whole genome shotgun (WGS) entry which is preliminary data.</text>
</comment>
<proteinExistence type="predicted"/>
<dbReference type="PROSITE" id="PS50830">
    <property type="entry name" value="TNASE_3"/>
    <property type="match status" value="1"/>
</dbReference>
<dbReference type="Pfam" id="PF00565">
    <property type="entry name" value="SNase"/>
    <property type="match status" value="1"/>
</dbReference>
<dbReference type="PROSITE" id="PS01123">
    <property type="entry name" value="TNASE_1"/>
    <property type="match status" value="1"/>
</dbReference>
<keyword evidence="1" id="KW-0540">Nuclease</keyword>
<name>A0A0F9QW73_9ZZZZ</name>
<dbReference type="PANTHER" id="PTHR12302">
    <property type="entry name" value="EBNA2 BINDING PROTEIN P100"/>
    <property type="match status" value="1"/>
</dbReference>
<evidence type="ECO:0000259" key="4">
    <source>
        <dbReference type="PROSITE" id="PS50830"/>
    </source>
</evidence>
<organism evidence="5">
    <name type="scientific">marine sediment metagenome</name>
    <dbReference type="NCBI Taxonomy" id="412755"/>
    <lineage>
        <taxon>unclassified sequences</taxon>
        <taxon>metagenomes</taxon>
        <taxon>ecological metagenomes</taxon>
    </lineage>
</organism>
<reference evidence="5" key="1">
    <citation type="journal article" date="2015" name="Nature">
        <title>Complex archaea that bridge the gap between prokaryotes and eukaryotes.</title>
        <authorList>
            <person name="Spang A."/>
            <person name="Saw J.H."/>
            <person name="Jorgensen S.L."/>
            <person name="Zaremba-Niedzwiedzka K."/>
            <person name="Martijn J."/>
            <person name="Lind A.E."/>
            <person name="van Eijk R."/>
            <person name="Schleper C."/>
            <person name="Guy L."/>
            <person name="Ettema T.J."/>
        </authorList>
    </citation>
    <scope>NUCLEOTIDE SEQUENCE</scope>
</reference>
<dbReference type="AlphaFoldDB" id="A0A0F9QW73"/>
<dbReference type="GO" id="GO:0004519">
    <property type="term" value="F:endonuclease activity"/>
    <property type="evidence" value="ECO:0007669"/>
    <property type="project" value="UniProtKB-KW"/>
</dbReference>
<feature type="domain" description="TNase-like" evidence="4">
    <location>
        <begin position="43"/>
        <end position="175"/>
    </location>
</feature>
<protein>
    <recommendedName>
        <fullName evidence="4">TNase-like domain-containing protein</fullName>
    </recommendedName>
</protein>
<dbReference type="SUPFAM" id="SSF50199">
    <property type="entry name" value="Staphylococcal nuclease"/>
    <property type="match status" value="1"/>
</dbReference>
<dbReference type="PANTHER" id="PTHR12302:SF3">
    <property type="entry name" value="SERINE_THREONINE-PROTEIN KINASE 31"/>
    <property type="match status" value="1"/>
</dbReference>
<gene>
    <name evidence="5" type="ORF">LCGC14_0725350</name>
</gene>
<evidence type="ECO:0000256" key="2">
    <source>
        <dbReference type="ARBA" id="ARBA00022759"/>
    </source>
</evidence>
<sequence>MKSIRGYKKNFSKFILAPIFFLAIFVFSSERLAPRGQERGSSFPESGLVTAVYDGDTIKVRFKNEKERKVRLIGIDTPEIGDSREEAKFRAHIARRFAFFYLYRKTVKLSYDWEIEDKYDRLLAYVWTEKQGLFNKFILSEGFAAVFLKFPFKYREEFIEAEREARELEKGFWKKGTYPSISVQDTRAYLGKLLSVKYMCSRVQAKGKFVFLYSSGEEFSTLVPRENISFFPELKSFVGKTLIVTGFLEEYKEKPQIVAFFPRQIKIEKQ</sequence>
<keyword evidence="2" id="KW-0255">Endonuclease</keyword>
<dbReference type="GO" id="GO:0016787">
    <property type="term" value="F:hydrolase activity"/>
    <property type="evidence" value="ECO:0007669"/>
    <property type="project" value="UniProtKB-KW"/>
</dbReference>
<evidence type="ECO:0000256" key="1">
    <source>
        <dbReference type="ARBA" id="ARBA00022722"/>
    </source>
</evidence>
<accession>A0A0F9QW73</accession>